<name>A0AB74UDQ4_9GAMM</name>
<dbReference type="RefSeq" id="WP_353980030.1">
    <property type="nucleotide sequence ID" value="NZ_CP159578.1"/>
</dbReference>
<dbReference type="CDD" id="cd01741">
    <property type="entry name" value="GATase1_1"/>
    <property type="match status" value="1"/>
</dbReference>
<dbReference type="SUPFAM" id="SSF52317">
    <property type="entry name" value="Class I glutamine amidotransferase-like"/>
    <property type="match status" value="1"/>
</dbReference>
<dbReference type="InterPro" id="IPR029062">
    <property type="entry name" value="Class_I_gatase-like"/>
</dbReference>
<dbReference type="InterPro" id="IPR044992">
    <property type="entry name" value="ChyE-like"/>
</dbReference>
<dbReference type="PANTHER" id="PTHR42695">
    <property type="entry name" value="GLUTAMINE AMIDOTRANSFERASE YLR126C-RELATED"/>
    <property type="match status" value="1"/>
</dbReference>
<gene>
    <name evidence="2" type="ORF">ABV408_16755</name>
</gene>
<dbReference type="PROSITE" id="PS51273">
    <property type="entry name" value="GATASE_TYPE_1"/>
    <property type="match status" value="1"/>
</dbReference>
<dbReference type="GO" id="GO:0005829">
    <property type="term" value="C:cytosol"/>
    <property type="evidence" value="ECO:0007669"/>
    <property type="project" value="TreeGrafter"/>
</dbReference>
<dbReference type="PANTHER" id="PTHR42695:SF5">
    <property type="entry name" value="GLUTAMINE AMIDOTRANSFERASE YLR126C-RELATED"/>
    <property type="match status" value="1"/>
</dbReference>
<reference evidence="2" key="1">
    <citation type="submission" date="2024-06" db="EMBL/GenBank/DDBJ databases">
        <title>Complete genome of Salinicola endophyticus HNIBRBA4755.</title>
        <authorList>
            <person name="Shin S.Y."/>
            <person name="Kang H."/>
            <person name="Song J."/>
        </authorList>
    </citation>
    <scope>NUCLEOTIDE SEQUENCE</scope>
    <source>
        <strain evidence="2">HNIBRBA4755</strain>
    </source>
</reference>
<accession>A0AB74UDQ4</accession>
<dbReference type="AlphaFoldDB" id="A0AB74UDQ4"/>
<feature type="domain" description="Glutamine amidotransferase" evidence="1">
    <location>
        <begin position="71"/>
        <end position="190"/>
    </location>
</feature>
<evidence type="ECO:0000259" key="1">
    <source>
        <dbReference type="Pfam" id="PF00117"/>
    </source>
</evidence>
<dbReference type="InterPro" id="IPR017926">
    <property type="entry name" value="GATASE"/>
</dbReference>
<organism evidence="2">
    <name type="scientific">Salinicola endophyticus</name>
    <dbReference type="NCBI Taxonomy" id="1949083"/>
    <lineage>
        <taxon>Bacteria</taxon>
        <taxon>Pseudomonadati</taxon>
        <taxon>Pseudomonadota</taxon>
        <taxon>Gammaproteobacteria</taxon>
        <taxon>Oceanospirillales</taxon>
        <taxon>Halomonadaceae</taxon>
        <taxon>Salinicola</taxon>
    </lineage>
</organism>
<dbReference type="Pfam" id="PF00117">
    <property type="entry name" value="GATase"/>
    <property type="match status" value="1"/>
</dbReference>
<sequence>MRIGILQCDDVAEPLRETHRNYPEQFARLLGSQEPGLEWHTWRCLDGEIPTQADIAEIDAWLITGSKYGVNDGDAWIERLCEFVRLLWAQRRPLIGVCFGHQLIAKALGGEVERSPRGWGVGVSYNRITGQAPWMTPPREALNLLVSHQDQVARLPAETRVLAASDFCPFYLIQIGECFLGIQGHPEFTKAYSADLMNLRGDRMPADRVREGQASLADEVDSETMAHWMLAFWRQAGAAQ</sequence>
<dbReference type="Gene3D" id="3.40.50.880">
    <property type="match status" value="1"/>
</dbReference>
<dbReference type="EMBL" id="CP159578">
    <property type="protein sequence ID" value="XCJ79075.1"/>
    <property type="molecule type" value="Genomic_DNA"/>
</dbReference>
<protein>
    <submittedName>
        <fullName evidence="2">GMP synthase</fullName>
    </submittedName>
</protein>
<proteinExistence type="predicted"/>
<evidence type="ECO:0000313" key="2">
    <source>
        <dbReference type="EMBL" id="XCJ79075.1"/>
    </source>
</evidence>